<dbReference type="EMBL" id="JYDI01001247">
    <property type="protein sequence ID" value="KRY35639.1"/>
    <property type="molecule type" value="Genomic_DNA"/>
</dbReference>
<feature type="compositionally biased region" description="Basic and acidic residues" evidence="1">
    <location>
        <begin position="208"/>
        <end position="219"/>
    </location>
</feature>
<feature type="compositionally biased region" description="Basic and acidic residues" evidence="1">
    <location>
        <begin position="287"/>
        <end position="303"/>
    </location>
</feature>
<proteinExistence type="predicted"/>
<dbReference type="Proteomes" id="UP000054653">
    <property type="component" value="Unassembled WGS sequence"/>
</dbReference>
<organism evidence="2 3">
    <name type="scientific">Trichinella britovi</name>
    <name type="common">Parasitic roundworm</name>
    <dbReference type="NCBI Taxonomy" id="45882"/>
    <lineage>
        <taxon>Eukaryota</taxon>
        <taxon>Metazoa</taxon>
        <taxon>Ecdysozoa</taxon>
        <taxon>Nematoda</taxon>
        <taxon>Enoplea</taxon>
        <taxon>Dorylaimia</taxon>
        <taxon>Trichinellida</taxon>
        <taxon>Trichinellidae</taxon>
        <taxon>Trichinella</taxon>
    </lineage>
</organism>
<feature type="non-terminal residue" evidence="2">
    <location>
        <position position="309"/>
    </location>
</feature>
<feature type="compositionally biased region" description="Basic residues" evidence="1">
    <location>
        <begin position="220"/>
        <end position="237"/>
    </location>
</feature>
<feature type="compositionally biased region" description="Basic and acidic residues" evidence="1">
    <location>
        <begin position="35"/>
        <end position="51"/>
    </location>
</feature>
<evidence type="ECO:0000256" key="1">
    <source>
        <dbReference type="SAM" id="MobiDB-lite"/>
    </source>
</evidence>
<dbReference type="AlphaFoldDB" id="A0A0V1BFF7"/>
<feature type="region of interest" description="Disordered" evidence="1">
    <location>
        <begin position="29"/>
        <end position="173"/>
    </location>
</feature>
<evidence type="ECO:0000313" key="3">
    <source>
        <dbReference type="Proteomes" id="UP000054653"/>
    </source>
</evidence>
<accession>A0A0V1BFF7</accession>
<feature type="region of interest" description="Disordered" evidence="1">
    <location>
        <begin position="196"/>
        <end position="309"/>
    </location>
</feature>
<dbReference type="STRING" id="45882.A0A0V1BFF7"/>
<keyword evidence="3" id="KW-1185">Reference proteome</keyword>
<sequence>MPETDIISPKDSLANEVTAIDVDQPIIVPPIAEEAVEKPVIKEEPKGEKKDSKKIKKKSKKRSKSKKSKKTVEDTVATGATSSQMPETDIISPKDSLANEVTAMDVDQPITVPPIAEEAVEKPVMKDESKGEKKDSKKIKKKSKKGSKSKKSKKTVEDTVAKGSTSSQMPEADIILPKLTLANEVTAIHADQPIIVPSIAEEAVAKPVIKEEPKGEKKDSKKIKKKSKKRSKSKKSKKTVEDTLAKGATSSQMPETDIISPKDSLANEVTAMDVDQPITVPPIAEEAVEKPVIKEEPKGEKKDSKKIKK</sequence>
<gene>
    <name evidence="2" type="ORF">T03_6486</name>
</gene>
<feature type="compositionally biased region" description="Basic residues" evidence="1">
    <location>
        <begin position="136"/>
        <end position="153"/>
    </location>
</feature>
<feature type="compositionally biased region" description="Basic residues" evidence="1">
    <location>
        <begin position="52"/>
        <end position="69"/>
    </location>
</feature>
<feature type="compositionally biased region" description="Basic and acidic residues" evidence="1">
    <location>
        <begin position="119"/>
        <end position="135"/>
    </location>
</feature>
<comment type="caution">
    <text evidence="2">The sequence shown here is derived from an EMBL/GenBank/DDBJ whole genome shotgun (WGS) entry which is preliminary data.</text>
</comment>
<evidence type="ECO:0000313" key="2">
    <source>
        <dbReference type="EMBL" id="KRY35639.1"/>
    </source>
</evidence>
<evidence type="ECO:0008006" key="4">
    <source>
        <dbReference type="Google" id="ProtNLM"/>
    </source>
</evidence>
<reference evidence="2 3" key="1">
    <citation type="submission" date="2015-01" db="EMBL/GenBank/DDBJ databases">
        <title>Evolution of Trichinella species and genotypes.</title>
        <authorList>
            <person name="Korhonen P.K."/>
            <person name="Edoardo P."/>
            <person name="Giuseppe L.R."/>
            <person name="Gasser R.B."/>
        </authorList>
    </citation>
    <scope>NUCLEOTIDE SEQUENCE [LARGE SCALE GENOMIC DNA]</scope>
    <source>
        <strain evidence="2">ISS120</strain>
    </source>
</reference>
<name>A0A0V1BFF7_TRIBR</name>
<protein>
    <recommendedName>
        <fullName evidence="4">Zonadhesin</fullName>
    </recommendedName>
</protein>